<name>A0ABM0XEY7_CAMSA</name>
<evidence type="ECO:0000313" key="2">
    <source>
        <dbReference type="RefSeq" id="XP_010484944.1"/>
    </source>
</evidence>
<protein>
    <submittedName>
        <fullName evidence="2">Uncharacterized protein LOC104763239</fullName>
    </submittedName>
</protein>
<sequence>MIQDCGFLEFPYLGDCLSWRGWRDRKPIRCRLDRALGNEDWHDLFPDTVIEYLSMIAYDHKPLVVNIGAKKPRGKRSFMFDRRWIGKAGLMDAISSGWGWGGGVDQESEVALADDSIPPSQISELQNRLRQAYGDEEIYWYQKSRNNWMRLGDKNSAYFHALTKQRRPRNRITGLFSKDDIWSTEDVDICNTAVSYFDELFTSTNPDNFEEALREVNSVITAEENEQLTGPATEAEVKSAMFMMHPDKAPGPDGMTALFYQKAWSIVKKDLVGLVNLFFVEGVLDKDLNRTHICLIPKVAKPTRMAELRLISLCTVGYKIISKILCQRLKKVLPGLISETQSAFVPEVLIANIQKAERNKLITGIKVANKCPPISHLLFADDSLFFCKADRDQCRVILDILHQYESVSGQQINFSKSSVQFGHKIDDQTKAELQDVLGIPTLGGMGSYLGLPESLGGAKTKVFSFVRERFQSRTNGWTANFLSKGGREVMIKSVATAVPTFVMSCFRLPKTITSKLTSAVANFWWSTNGQSGGMHWLAWEKLCVSKQLGGLGFRNVDDFNSALLAKQLWRLIDVPDSLFARVFKSRYYRNTHPMDPIRSYSPSYGWRSICSARSLVNKGLIKRVGSGDTISVWSDPWVPAQFPRPALSKGLVKDLSLQMNQLIDRQTNTWRMDMLNEHFDPLDVDLIGAIPLGSNQKDDPFGWHLTKTGLYTVKSGYHAARHDAFGTFAAIGFLKVDIIGIRILWIRLGHTLPPMAGGVFVQLALWLIKDLLNGLAPGTPFLYGLTLGYQLNSRDQL</sequence>
<gene>
    <name evidence="2" type="primary">LOC104763239</name>
</gene>
<dbReference type="Proteomes" id="UP000694864">
    <property type="component" value="Chromosome 18"/>
</dbReference>
<dbReference type="GeneID" id="104763239"/>
<reference evidence="2" key="2">
    <citation type="submission" date="2025-08" db="UniProtKB">
        <authorList>
            <consortium name="RefSeq"/>
        </authorList>
    </citation>
    <scope>IDENTIFICATION</scope>
    <source>
        <tissue evidence="2">Leaf</tissue>
    </source>
</reference>
<evidence type="ECO:0000313" key="1">
    <source>
        <dbReference type="Proteomes" id="UP000694864"/>
    </source>
</evidence>
<dbReference type="PANTHER" id="PTHR33116:SF86">
    <property type="entry name" value="REVERSE TRANSCRIPTASE DOMAIN-CONTAINING PROTEIN"/>
    <property type="match status" value="1"/>
</dbReference>
<organism evidence="1 2">
    <name type="scientific">Camelina sativa</name>
    <name type="common">False flax</name>
    <name type="synonym">Myagrum sativum</name>
    <dbReference type="NCBI Taxonomy" id="90675"/>
    <lineage>
        <taxon>Eukaryota</taxon>
        <taxon>Viridiplantae</taxon>
        <taxon>Streptophyta</taxon>
        <taxon>Embryophyta</taxon>
        <taxon>Tracheophyta</taxon>
        <taxon>Spermatophyta</taxon>
        <taxon>Magnoliopsida</taxon>
        <taxon>eudicotyledons</taxon>
        <taxon>Gunneridae</taxon>
        <taxon>Pentapetalae</taxon>
        <taxon>rosids</taxon>
        <taxon>malvids</taxon>
        <taxon>Brassicales</taxon>
        <taxon>Brassicaceae</taxon>
        <taxon>Camelineae</taxon>
        <taxon>Camelina</taxon>
    </lineage>
</organism>
<proteinExistence type="predicted"/>
<dbReference type="PANTHER" id="PTHR33116">
    <property type="entry name" value="REVERSE TRANSCRIPTASE ZINC-BINDING DOMAIN-CONTAINING PROTEIN-RELATED-RELATED"/>
    <property type="match status" value="1"/>
</dbReference>
<accession>A0ABM0XEY7</accession>
<reference evidence="1" key="1">
    <citation type="journal article" date="2014" name="Nat. Commun.">
        <title>The emerging biofuel crop Camelina sativa retains a highly undifferentiated hexaploid genome structure.</title>
        <authorList>
            <person name="Kagale S."/>
            <person name="Koh C."/>
            <person name="Nixon J."/>
            <person name="Bollina V."/>
            <person name="Clarke W.E."/>
            <person name="Tuteja R."/>
            <person name="Spillane C."/>
            <person name="Robinson S.J."/>
            <person name="Links M.G."/>
            <person name="Clarke C."/>
            <person name="Higgins E.E."/>
            <person name="Huebert T."/>
            <person name="Sharpe A.G."/>
            <person name="Parkin I.A."/>
        </authorList>
    </citation>
    <scope>NUCLEOTIDE SEQUENCE [LARGE SCALE GENOMIC DNA]</scope>
    <source>
        <strain evidence="1">cv. DH55</strain>
    </source>
</reference>
<dbReference type="RefSeq" id="XP_010484944.1">
    <property type="nucleotide sequence ID" value="XM_010486642.1"/>
</dbReference>
<keyword evidence="1" id="KW-1185">Reference proteome</keyword>